<organism evidence="2">
    <name type="scientific">uncultured Cytophagia bacterium</name>
    <dbReference type="NCBI Taxonomy" id="768505"/>
    <lineage>
        <taxon>Bacteria</taxon>
        <taxon>Pseudomonadati</taxon>
        <taxon>Bacteroidota</taxon>
        <taxon>Cytophagia</taxon>
        <taxon>environmental samples</taxon>
    </lineage>
</organism>
<dbReference type="EMBL" id="FQ032830">
    <property type="protein sequence ID" value="CBL88132.1"/>
    <property type="molecule type" value="Genomic_DNA"/>
</dbReference>
<dbReference type="EC" id="3.1.4.46" evidence="2"/>
<keyword evidence="2" id="KW-0378">Hydrolase</keyword>
<feature type="domain" description="GP-PDE" evidence="1">
    <location>
        <begin position="38"/>
        <end position="306"/>
    </location>
</feature>
<reference evidence="2" key="1">
    <citation type="submission" date="2010-05" db="EMBL/GenBank/DDBJ databases">
        <authorList>
            <person name="Genoscope - CEA"/>
        </authorList>
    </citation>
    <scope>NUCLEOTIDE SEQUENCE</scope>
</reference>
<accession>F4MN97</accession>
<protein>
    <submittedName>
        <fullName evidence="2">Glycerophosphoryl diester phosphodiesterase</fullName>
        <ecNumber evidence="2">3.1.4.46</ecNumber>
    </submittedName>
</protein>
<dbReference type="InterPro" id="IPR030395">
    <property type="entry name" value="GP_PDE_dom"/>
</dbReference>
<dbReference type="PANTHER" id="PTHR46211">
    <property type="entry name" value="GLYCEROPHOSPHORYL DIESTER PHOSPHODIESTERASE"/>
    <property type="match status" value="1"/>
</dbReference>
<dbReference type="GO" id="GO:0008889">
    <property type="term" value="F:glycerophosphodiester phosphodiesterase activity"/>
    <property type="evidence" value="ECO:0007669"/>
    <property type="project" value="UniProtKB-EC"/>
</dbReference>
<sequence length="307" mass="35260">MYKIITLMKILLLFFLLLVIIQCRQQSISETLDGRDSLDIQGHRGMRGLFPENSILGFLKALEFGVSTLELDIVMSKDSQLVVSHETFISSAICRYPHGGQIPKDIEKGLNMYHMTYQEIKEFDCGSLFNQDFSSQEKIKVSKPLLSEVLDTVEQVAIAKDQLINYNIELKSELALEGIYHPEVATFSDAVYHMINDQIGWGRITIQSFDFRILQYFKKHYPDVPLALLIENKVSWNSNIDSLGFKPDIYSCEYVLLNAETISELQNENIKVIPWTVNDSLDMRQLIRWGVNGFITDYPNIAFQILD</sequence>
<reference evidence="2" key="2">
    <citation type="journal article" date="2012" name="Environ. Microbiol.">
        <title>Genomic content of uncultured Bacteroidetes from contrasting oceanic provinces in the North Atlantic Ocean.</title>
        <authorList>
            <person name="Gomez-Pereira P.R."/>
            <person name="Schuler M."/>
            <person name="Fuchs B.M."/>
            <person name="Bennke C."/>
            <person name="Teeling H."/>
            <person name="Waldmann J."/>
            <person name="Richter M."/>
            <person name="Barbe V."/>
            <person name="Bataille E."/>
            <person name="Glockner F.O."/>
            <person name="Amann R."/>
        </authorList>
    </citation>
    <scope>NUCLEOTIDE SEQUENCE</scope>
</reference>
<dbReference type="SUPFAM" id="SSF51695">
    <property type="entry name" value="PLC-like phosphodiesterases"/>
    <property type="match status" value="1"/>
</dbReference>
<dbReference type="Gene3D" id="3.20.20.190">
    <property type="entry name" value="Phosphatidylinositol (PI) phosphodiesterase"/>
    <property type="match status" value="1"/>
</dbReference>
<dbReference type="GO" id="GO:0006629">
    <property type="term" value="P:lipid metabolic process"/>
    <property type="evidence" value="ECO:0007669"/>
    <property type="project" value="InterPro"/>
</dbReference>
<evidence type="ECO:0000313" key="2">
    <source>
        <dbReference type="EMBL" id="CBL88132.1"/>
    </source>
</evidence>
<dbReference type="PROSITE" id="PS51704">
    <property type="entry name" value="GP_PDE"/>
    <property type="match status" value="1"/>
</dbReference>
<evidence type="ECO:0000259" key="1">
    <source>
        <dbReference type="PROSITE" id="PS51704"/>
    </source>
</evidence>
<gene>
    <name evidence="2" type="primary">glpQ</name>
    <name evidence="2" type="ORF">S18_1001_0009</name>
</gene>
<proteinExistence type="predicted"/>
<name>F4MN97_9BACT</name>
<dbReference type="PANTHER" id="PTHR46211:SF14">
    <property type="entry name" value="GLYCEROPHOSPHODIESTER PHOSPHODIESTERASE"/>
    <property type="match status" value="1"/>
</dbReference>
<dbReference type="InterPro" id="IPR017946">
    <property type="entry name" value="PLC-like_Pdiesterase_TIM-brl"/>
</dbReference>
<dbReference type="AlphaFoldDB" id="F4MN97"/>
<dbReference type="Pfam" id="PF03009">
    <property type="entry name" value="GDPD"/>
    <property type="match status" value="1"/>
</dbReference>